<dbReference type="OrthoDB" id="427071at2759"/>
<feature type="transmembrane region" description="Helical" evidence="6">
    <location>
        <begin position="84"/>
        <end position="104"/>
    </location>
</feature>
<dbReference type="EMBL" id="CAJNDS010002468">
    <property type="protein sequence ID" value="CAE7488932.1"/>
    <property type="molecule type" value="Genomic_DNA"/>
</dbReference>
<feature type="transmembrane region" description="Helical" evidence="6">
    <location>
        <begin position="12"/>
        <end position="33"/>
    </location>
</feature>
<dbReference type="SMART" id="SM00702">
    <property type="entry name" value="P4Hc"/>
    <property type="match status" value="1"/>
</dbReference>
<feature type="domain" description="Fe2OG dioxygenase" evidence="7">
    <location>
        <begin position="594"/>
        <end position="695"/>
    </location>
</feature>
<evidence type="ECO:0000256" key="6">
    <source>
        <dbReference type="SAM" id="Phobius"/>
    </source>
</evidence>
<dbReference type="GO" id="GO:0031418">
    <property type="term" value="F:L-ascorbic acid binding"/>
    <property type="evidence" value="ECO:0007669"/>
    <property type="project" value="InterPro"/>
</dbReference>
<dbReference type="PANTHER" id="PTHR14650">
    <property type="entry name" value="PROLYL HYDROXYLASE-RELATED"/>
    <property type="match status" value="1"/>
</dbReference>
<organism evidence="8 9">
    <name type="scientific">Symbiodinium natans</name>
    <dbReference type="NCBI Taxonomy" id="878477"/>
    <lineage>
        <taxon>Eukaryota</taxon>
        <taxon>Sar</taxon>
        <taxon>Alveolata</taxon>
        <taxon>Dinophyceae</taxon>
        <taxon>Suessiales</taxon>
        <taxon>Symbiodiniaceae</taxon>
        <taxon>Symbiodinium</taxon>
    </lineage>
</organism>
<keyword evidence="4" id="KW-0560">Oxidoreductase</keyword>
<keyword evidence="5" id="KW-0408">Iron</keyword>
<dbReference type="InterPro" id="IPR044862">
    <property type="entry name" value="Pro_4_hyd_alph_FE2OG_OXY"/>
</dbReference>
<dbReference type="AlphaFoldDB" id="A0A812SNE0"/>
<keyword evidence="9" id="KW-1185">Reference proteome</keyword>
<comment type="caution">
    <text evidence="8">The sequence shown here is derived from an EMBL/GenBank/DDBJ whole genome shotgun (WGS) entry which is preliminary data.</text>
</comment>
<name>A0A812SNE0_9DINO</name>
<keyword evidence="3" id="KW-0223">Dioxygenase</keyword>
<dbReference type="InterPro" id="IPR005123">
    <property type="entry name" value="Oxoglu/Fe-dep_dioxygenase_dom"/>
</dbReference>
<evidence type="ECO:0000313" key="8">
    <source>
        <dbReference type="EMBL" id="CAE7488932.1"/>
    </source>
</evidence>
<protein>
    <submittedName>
        <fullName evidence="8">Ogfod3 protein</fullName>
    </submittedName>
</protein>
<evidence type="ECO:0000313" key="9">
    <source>
        <dbReference type="Proteomes" id="UP000604046"/>
    </source>
</evidence>
<keyword evidence="6" id="KW-0472">Membrane</keyword>
<evidence type="ECO:0000256" key="2">
    <source>
        <dbReference type="ARBA" id="ARBA00022723"/>
    </source>
</evidence>
<accession>A0A812SNE0</accession>
<feature type="transmembrane region" description="Helical" evidence="6">
    <location>
        <begin position="141"/>
        <end position="161"/>
    </location>
</feature>
<feature type="transmembrane region" description="Helical" evidence="6">
    <location>
        <begin position="216"/>
        <end position="238"/>
    </location>
</feature>
<comment type="cofactor">
    <cofactor evidence="1">
        <name>L-ascorbate</name>
        <dbReference type="ChEBI" id="CHEBI:38290"/>
    </cofactor>
</comment>
<dbReference type="GO" id="GO:0016020">
    <property type="term" value="C:membrane"/>
    <property type="evidence" value="ECO:0007669"/>
    <property type="project" value="TreeGrafter"/>
</dbReference>
<evidence type="ECO:0000256" key="3">
    <source>
        <dbReference type="ARBA" id="ARBA00022964"/>
    </source>
</evidence>
<dbReference type="Pfam" id="PF13640">
    <property type="entry name" value="2OG-FeII_Oxy_3"/>
    <property type="match status" value="1"/>
</dbReference>
<evidence type="ECO:0000256" key="1">
    <source>
        <dbReference type="ARBA" id="ARBA00001961"/>
    </source>
</evidence>
<dbReference type="Gene3D" id="2.60.120.620">
    <property type="entry name" value="q2cbj1_9rhob like domain"/>
    <property type="match status" value="1"/>
</dbReference>
<evidence type="ECO:0000256" key="4">
    <source>
        <dbReference type="ARBA" id="ARBA00023002"/>
    </source>
</evidence>
<gene>
    <name evidence="8" type="primary">Ogfod3</name>
    <name evidence="8" type="ORF">SNAT2548_LOCUS27420</name>
</gene>
<dbReference type="InterPro" id="IPR039210">
    <property type="entry name" value="OGFOD3"/>
</dbReference>
<feature type="transmembrane region" description="Helical" evidence="6">
    <location>
        <begin position="181"/>
        <end position="204"/>
    </location>
</feature>
<feature type="transmembrane region" description="Helical" evidence="6">
    <location>
        <begin position="110"/>
        <end position="129"/>
    </location>
</feature>
<dbReference type="GO" id="GO:0005506">
    <property type="term" value="F:iron ion binding"/>
    <property type="evidence" value="ECO:0007669"/>
    <property type="project" value="InterPro"/>
</dbReference>
<evidence type="ECO:0000256" key="5">
    <source>
        <dbReference type="ARBA" id="ARBA00023004"/>
    </source>
</evidence>
<proteinExistence type="predicted"/>
<reference evidence="8" key="1">
    <citation type="submission" date="2021-02" db="EMBL/GenBank/DDBJ databases">
        <authorList>
            <person name="Dougan E. K."/>
            <person name="Rhodes N."/>
            <person name="Thang M."/>
            <person name="Chan C."/>
        </authorList>
    </citation>
    <scope>NUCLEOTIDE SEQUENCE</scope>
</reference>
<sequence length="736" mass="80803">MDSGIISSDARLDATVAVVTAVFQVLFLCRTAYGAVSHRSHIRNLAERCMKAATRAFAQTPHSDGERLVLEKVSELRLQIARLFIKYICALLCMTLLIVLWRAMRKAPLFVSPATTLAAAVAFWIFALLDAFPAILTARRLNAMYIIMTGYWAATLSPWHVQPTNASQLSLLYLAFARMPAVGIATTPALVAVCSLFPLLVLGLRVGTGEMPEVRPFAIEFCAFIGTVVASTSVQQVLTYRIERSLQYKKMATDFNATSSLLHLMCDSVIELDADLRMVEHSPSLAALLLRGRPGATLAGTDFTDLLANAAEAGRAVELLRGLEDCPRDGVNAQAFQTHLMDSDTNKFRTEVFQVMYHTPEGHARHLIGLRDVTDQGSLSGSRAVESFSILPRSSTPMSLACSSIGSKASGPSGPNVNAQENANAGKFLSLLVDVDLQVVHTSSSFAYLGRHPAELFSTTGMQLLDRALAEVSFETPISLSALEFRLGSHYEVVSATVQLVQNPAVRSYLILVCAPSGLMPPKGSSEFSSVADLETGKHRELLVGAEYQNKLDIDLHLSARHRQGDGHLLFLYVLEKIRRLIARAADVPPSWVYFASHFLSHLASDGSSSSKGTIHCDESSFDRFHYSAVLWLTAHNSTTGGEVQFFDAQRGDWRMTVKPRPGRLAIFTSGWESIHRVTPLLIGERWSLPLFASVKAPVNTTRLSKACLRPSSTKQWEYCQDRLHQWLNAAEEDFS</sequence>
<evidence type="ECO:0000259" key="7">
    <source>
        <dbReference type="PROSITE" id="PS51471"/>
    </source>
</evidence>
<dbReference type="PROSITE" id="PS51471">
    <property type="entry name" value="FE2OG_OXY"/>
    <property type="match status" value="1"/>
</dbReference>
<keyword evidence="6" id="KW-1133">Transmembrane helix</keyword>
<dbReference type="InterPro" id="IPR006620">
    <property type="entry name" value="Pro_4_hyd_alph"/>
</dbReference>
<dbReference type="PANTHER" id="PTHR14650:SF1">
    <property type="entry name" value="2-OXOGLUTARATE AND IRON-DEPENDENT OXYGENASE DOMAIN-CONTAINING PROTEIN 3"/>
    <property type="match status" value="1"/>
</dbReference>
<dbReference type="GO" id="GO:0016705">
    <property type="term" value="F:oxidoreductase activity, acting on paired donors, with incorporation or reduction of molecular oxygen"/>
    <property type="evidence" value="ECO:0007669"/>
    <property type="project" value="InterPro"/>
</dbReference>
<dbReference type="GO" id="GO:0051213">
    <property type="term" value="F:dioxygenase activity"/>
    <property type="evidence" value="ECO:0007669"/>
    <property type="project" value="UniProtKB-KW"/>
</dbReference>
<keyword evidence="2" id="KW-0479">Metal-binding</keyword>
<dbReference type="Proteomes" id="UP000604046">
    <property type="component" value="Unassembled WGS sequence"/>
</dbReference>
<keyword evidence="6" id="KW-0812">Transmembrane</keyword>